<protein>
    <submittedName>
        <fullName evidence="1">Uncharacterized protein</fullName>
    </submittedName>
</protein>
<dbReference type="AlphaFoldDB" id="A0A8W8ILA8"/>
<organism evidence="1 2">
    <name type="scientific">Magallana gigas</name>
    <name type="common">Pacific oyster</name>
    <name type="synonym">Crassostrea gigas</name>
    <dbReference type="NCBI Taxonomy" id="29159"/>
    <lineage>
        <taxon>Eukaryota</taxon>
        <taxon>Metazoa</taxon>
        <taxon>Spiralia</taxon>
        <taxon>Lophotrochozoa</taxon>
        <taxon>Mollusca</taxon>
        <taxon>Bivalvia</taxon>
        <taxon>Autobranchia</taxon>
        <taxon>Pteriomorphia</taxon>
        <taxon>Ostreida</taxon>
        <taxon>Ostreoidea</taxon>
        <taxon>Ostreidae</taxon>
        <taxon>Magallana</taxon>
    </lineage>
</organism>
<name>A0A8W8ILA8_MAGGI</name>
<evidence type="ECO:0000313" key="1">
    <source>
        <dbReference type="EnsemblMetazoa" id="G14546.10:cds"/>
    </source>
</evidence>
<accession>A0A8W8ILA8</accession>
<keyword evidence="2" id="KW-1185">Reference proteome</keyword>
<proteinExistence type="predicted"/>
<evidence type="ECO:0000313" key="2">
    <source>
        <dbReference type="Proteomes" id="UP000005408"/>
    </source>
</evidence>
<dbReference type="Proteomes" id="UP000005408">
    <property type="component" value="Unassembled WGS sequence"/>
</dbReference>
<sequence>DFAWQEVSVIEIFLRNCMDPGKIELLSCSTKRSAVSVYLRQARATLFCRILMETAKPLVERDYIEL</sequence>
<reference evidence="1" key="1">
    <citation type="submission" date="2022-08" db="UniProtKB">
        <authorList>
            <consortium name="EnsemblMetazoa"/>
        </authorList>
    </citation>
    <scope>IDENTIFICATION</scope>
    <source>
        <strain evidence="1">05x7-T-G4-1.051#20</strain>
    </source>
</reference>
<dbReference type="EnsemblMetazoa" id="G14546.10">
    <property type="protein sequence ID" value="G14546.10:cds"/>
    <property type="gene ID" value="G14546"/>
</dbReference>